<dbReference type="GO" id="GO:0005524">
    <property type="term" value="F:ATP binding"/>
    <property type="evidence" value="ECO:0007669"/>
    <property type="project" value="UniProtKB-KW"/>
</dbReference>
<comment type="caution">
    <text evidence="9">The sequence shown here is derived from an EMBL/GenBank/DDBJ whole genome shotgun (WGS) entry which is preliminary data.</text>
</comment>
<evidence type="ECO:0000256" key="1">
    <source>
        <dbReference type="ARBA" id="ARBA00010122"/>
    </source>
</evidence>
<dbReference type="FunFam" id="3.30.2130.10:FF:000001">
    <property type="entry name" value="Bifunctional aspartokinase/homoserine dehydrogenase"/>
    <property type="match status" value="1"/>
</dbReference>
<evidence type="ECO:0000259" key="8">
    <source>
        <dbReference type="PROSITE" id="PS51671"/>
    </source>
</evidence>
<protein>
    <recommendedName>
        <fullName evidence="2">aspartate kinase</fullName>
        <ecNumber evidence="2">2.7.2.4</ecNumber>
    </recommendedName>
</protein>
<dbReference type="SUPFAM" id="SSF55021">
    <property type="entry name" value="ACT-like"/>
    <property type="match status" value="2"/>
</dbReference>
<dbReference type="GO" id="GO:0009088">
    <property type="term" value="P:threonine biosynthetic process"/>
    <property type="evidence" value="ECO:0007669"/>
    <property type="project" value="UniProtKB-UniPathway"/>
</dbReference>
<evidence type="ECO:0000256" key="3">
    <source>
        <dbReference type="ARBA" id="ARBA00022679"/>
    </source>
</evidence>
<dbReference type="PANTHER" id="PTHR21499:SF59">
    <property type="entry name" value="ASPARTOKINASE"/>
    <property type="match status" value="1"/>
</dbReference>
<dbReference type="PROSITE" id="PS51671">
    <property type="entry name" value="ACT"/>
    <property type="match status" value="2"/>
</dbReference>
<evidence type="ECO:0000256" key="2">
    <source>
        <dbReference type="ARBA" id="ARBA00013059"/>
    </source>
</evidence>
<dbReference type="EC" id="2.7.2.4" evidence="2"/>
<dbReference type="GO" id="GO:0009090">
    <property type="term" value="P:homoserine biosynthetic process"/>
    <property type="evidence" value="ECO:0007669"/>
    <property type="project" value="TreeGrafter"/>
</dbReference>
<evidence type="ECO:0000256" key="5">
    <source>
        <dbReference type="ARBA" id="ARBA00022777"/>
    </source>
</evidence>
<dbReference type="PANTHER" id="PTHR21499">
    <property type="entry name" value="ASPARTATE KINASE"/>
    <property type="match status" value="1"/>
</dbReference>
<feature type="domain" description="ACT" evidence="8">
    <location>
        <begin position="97"/>
        <end position="155"/>
    </location>
</feature>
<keyword evidence="5" id="KW-0418">Kinase</keyword>
<accession>A0A0S8GAN9</accession>
<dbReference type="Proteomes" id="UP000051096">
    <property type="component" value="Unassembled WGS sequence"/>
</dbReference>
<dbReference type="Pfam" id="PF22468">
    <property type="entry name" value="ACT_9"/>
    <property type="match status" value="2"/>
</dbReference>
<organism evidence="9 10">
    <name type="scientific">candidate division WOR_3 bacterium SM23_60</name>
    <dbReference type="NCBI Taxonomy" id="1703780"/>
    <lineage>
        <taxon>Bacteria</taxon>
        <taxon>Bacteria division WOR-3</taxon>
    </lineage>
</organism>
<sequence>MDKFIEGVNFNSDIARITLHGVVDRQGIAAEVFGALGQHGLNVELISTTSIGRGRADISFAVLEPYVDMACKVIKAMQETFRTKKITVDKNCALITVFGPMLSSTPGIAGTIFARLADHGVNIEMISASLSSVSIIVQREKVTNAVKAIQDEFVK</sequence>
<dbReference type="AlphaFoldDB" id="A0A0S8GAN9"/>
<dbReference type="Gene3D" id="3.30.2130.10">
    <property type="entry name" value="VC0802-like"/>
    <property type="match status" value="1"/>
</dbReference>
<evidence type="ECO:0000313" key="9">
    <source>
        <dbReference type="EMBL" id="KPK70031.1"/>
    </source>
</evidence>
<reference evidence="9 10" key="1">
    <citation type="journal article" date="2015" name="Microbiome">
        <title>Genomic resolution of linkages in carbon, nitrogen, and sulfur cycling among widespread estuary sediment bacteria.</title>
        <authorList>
            <person name="Baker B.J."/>
            <person name="Lazar C.S."/>
            <person name="Teske A.P."/>
            <person name="Dick G.J."/>
        </authorList>
    </citation>
    <scope>NUCLEOTIDE SEQUENCE [LARGE SCALE GENOMIC DNA]</scope>
    <source>
        <strain evidence="9">SM23_60</strain>
    </source>
</reference>
<evidence type="ECO:0000313" key="10">
    <source>
        <dbReference type="Proteomes" id="UP000051096"/>
    </source>
</evidence>
<feature type="domain" description="ACT" evidence="8">
    <location>
        <begin position="17"/>
        <end position="91"/>
    </location>
</feature>
<keyword evidence="6" id="KW-0067">ATP-binding</keyword>
<dbReference type="GO" id="GO:0005829">
    <property type="term" value="C:cytosol"/>
    <property type="evidence" value="ECO:0007669"/>
    <property type="project" value="TreeGrafter"/>
</dbReference>
<name>A0A0S8GAN9_UNCW3</name>
<dbReference type="InterPro" id="IPR002912">
    <property type="entry name" value="ACT_dom"/>
</dbReference>
<dbReference type="InterPro" id="IPR045865">
    <property type="entry name" value="ACT-like_dom_sf"/>
</dbReference>
<evidence type="ECO:0000256" key="6">
    <source>
        <dbReference type="ARBA" id="ARBA00022840"/>
    </source>
</evidence>
<comment type="similarity">
    <text evidence="1">Belongs to the aspartokinase family.</text>
</comment>
<evidence type="ECO:0000256" key="7">
    <source>
        <dbReference type="ARBA" id="ARBA00047872"/>
    </source>
</evidence>
<dbReference type="GO" id="GO:0004072">
    <property type="term" value="F:aspartate kinase activity"/>
    <property type="evidence" value="ECO:0007669"/>
    <property type="project" value="UniProtKB-EC"/>
</dbReference>
<gene>
    <name evidence="9" type="ORF">AMJ87_09465</name>
</gene>
<dbReference type="CDD" id="cd04892">
    <property type="entry name" value="ACT_AK-like_2"/>
    <property type="match status" value="1"/>
</dbReference>
<dbReference type="InterPro" id="IPR054352">
    <property type="entry name" value="ACT_Aspartokinase"/>
</dbReference>
<evidence type="ECO:0000256" key="4">
    <source>
        <dbReference type="ARBA" id="ARBA00022741"/>
    </source>
</evidence>
<proteinExistence type="inferred from homology"/>
<dbReference type="CDD" id="cd04913">
    <property type="entry name" value="ACT_AKii-LysC-BS-like_1"/>
    <property type="match status" value="1"/>
</dbReference>
<dbReference type="EMBL" id="LJUO01000103">
    <property type="protein sequence ID" value="KPK70031.1"/>
    <property type="molecule type" value="Genomic_DNA"/>
</dbReference>
<keyword evidence="4" id="KW-0547">Nucleotide-binding</keyword>
<dbReference type="UniPathway" id="UPA00051">
    <property type="reaction ID" value="UER00462"/>
</dbReference>
<comment type="catalytic activity">
    <reaction evidence="7">
        <text>L-aspartate + ATP = 4-phospho-L-aspartate + ADP</text>
        <dbReference type="Rhea" id="RHEA:23776"/>
        <dbReference type="ChEBI" id="CHEBI:29991"/>
        <dbReference type="ChEBI" id="CHEBI:30616"/>
        <dbReference type="ChEBI" id="CHEBI:57535"/>
        <dbReference type="ChEBI" id="CHEBI:456216"/>
        <dbReference type="EC" id="2.7.2.4"/>
    </reaction>
</comment>
<dbReference type="UniPathway" id="UPA00050">
    <property type="reaction ID" value="UER00461"/>
</dbReference>
<keyword evidence="3" id="KW-0808">Transferase</keyword>
<dbReference type="GO" id="GO:0009089">
    <property type="term" value="P:lysine biosynthetic process via diaminopimelate"/>
    <property type="evidence" value="ECO:0007669"/>
    <property type="project" value="TreeGrafter"/>
</dbReference>